<evidence type="ECO:0000259" key="4">
    <source>
        <dbReference type="PROSITE" id="PS50003"/>
    </source>
</evidence>
<dbReference type="Gene3D" id="2.60.200.20">
    <property type="match status" value="1"/>
</dbReference>
<dbReference type="GO" id="GO:0046872">
    <property type="term" value="F:metal ion binding"/>
    <property type="evidence" value="ECO:0007669"/>
    <property type="project" value="UniProtKB-KW"/>
</dbReference>
<feature type="domain" description="PH" evidence="4">
    <location>
        <begin position="325"/>
        <end position="419"/>
    </location>
</feature>
<evidence type="ECO:0000259" key="6">
    <source>
        <dbReference type="PROSITE" id="PS50132"/>
    </source>
</evidence>
<dbReference type="SMART" id="SM00233">
    <property type="entry name" value="PH"/>
    <property type="match status" value="2"/>
</dbReference>
<dbReference type="PROSITE" id="PS50132">
    <property type="entry name" value="RGS"/>
    <property type="match status" value="1"/>
</dbReference>
<dbReference type="Gene3D" id="2.30.29.30">
    <property type="entry name" value="Pleckstrin-homology domain (PH domain)/Phosphotyrosine-binding domain (PTB)"/>
    <property type="match status" value="2"/>
</dbReference>
<dbReference type="InterPro" id="IPR036305">
    <property type="entry name" value="RGS_sf"/>
</dbReference>
<evidence type="ECO:0000256" key="3">
    <source>
        <dbReference type="SAM" id="MobiDB-lite"/>
    </source>
</evidence>
<name>A0A7S2U2N2_9EUKA</name>
<dbReference type="SMART" id="SM00315">
    <property type="entry name" value="RGS"/>
    <property type="match status" value="1"/>
</dbReference>
<dbReference type="InterPro" id="IPR016137">
    <property type="entry name" value="RGS"/>
</dbReference>
<dbReference type="Pfam" id="PF00498">
    <property type="entry name" value="FHA"/>
    <property type="match status" value="1"/>
</dbReference>
<dbReference type="InterPro" id="IPR044926">
    <property type="entry name" value="RGS_subdomain_2"/>
</dbReference>
<reference evidence="7" key="1">
    <citation type="submission" date="2021-01" db="EMBL/GenBank/DDBJ databases">
        <authorList>
            <person name="Corre E."/>
            <person name="Pelletier E."/>
            <person name="Niang G."/>
            <person name="Scheremetjew M."/>
            <person name="Finn R."/>
            <person name="Kale V."/>
            <person name="Holt S."/>
            <person name="Cochrane G."/>
            <person name="Meng A."/>
            <person name="Brown T."/>
            <person name="Cohen L."/>
        </authorList>
    </citation>
    <scope>NUCLEOTIDE SEQUENCE</scope>
    <source>
        <strain evidence="7">CCMP622</strain>
    </source>
</reference>
<proteinExistence type="predicted"/>
<dbReference type="SUPFAM" id="SSF50729">
    <property type="entry name" value="PH domain-like"/>
    <property type="match status" value="2"/>
</dbReference>
<dbReference type="SMART" id="SM00240">
    <property type="entry name" value="FHA"/>
    <property type="match status" value="1"/>
</dbReference>
<dbReference type="PROSITE" id="PS50003">
    <property type="entry name" value="PH_DOMAIN"/>
    <property type="match status" value="1"/>
</dbReference>
<accession>A0A7S2U2N2</accession>
<keyword evidence="2" id="KW-0862">Zinc</keyword>
<keyword evidence="1" id="KW-0479">Metal-binding</keyword>
<dbReference type="InterPro" id="IPR008984">
    <property type="entry name" value="SMAD_FHA_dom_sf"/>
</dbReference>
<dbReference type="InterPro" id="IPR000253">
    <property type="entry name" value="FHA_dom"/>
</dbReference>
<dbReference type="InterPro" id="IPR001849">
    <property type="entry name" value="PH_domain"/>
</dbReference>
<organism evidence="7">
    <name type="scientific">Lotharella oceanica</name>
    <dbReference type="NCBI Taxonomy" id="641309"/>
    <lineage>
        <taxon>Eukaryota</taxon>
        <taxon>Sar</taxon>
        <taxon>Rhizaria</taxon>
        <taxon>Cercozoa</taxon>
        <taxon>Chlorarachniophyceae</taxon>
        <taxon>Lotharella</taxon>
    </lineage>
</organism>
<gene>
    <name evidence="7" type="ORF">LSP00402_LOCUS21552</name>
</gene>
<dbReference type="CDD" id="cd00060">
    <property type="entry name" value="FHA"/>
    <property type="match status" value="1"/>
</dbReference>
<evidence type="ECO:0000256" key="2">
    <source>
        <dbReference type="ARBA" id="ARBA00022833"/>
    </source>
</evidence>
<sequence length="720" mass="81524">MALANLALIIPSVSDESKNVVSNINERMQQLQKVLQYIPPDPNGATSGPTSPEPRRRFSLRRSPLSKKKEKKEKAKSPQSTGGGAAKNGANGAMSPQNGGTGFVATSPHQLVRAKSAGDRYTVSSTALEVGQRPKNPVMTKSAFTFDGINELPPREPPKPPRVCEGLLYVQGTHGQWKKRWCRYQNRMLECRYEEKGSVATRIKVGYCMPEIQRMYKESKNDDLYWCYLESQQAYFCFKVFAPNRAYIFRAETGEVCTQFVDTITQDLEEFYPKDTWQKKLAAAQEINPLCREQFTIQMTNHQMLINSLSSSGFLQSYLPITSMNKEKSGVLGMETDDGWREYYFVLFEGQLYYYQDSKSTTPAGFVTLKFACVELDQKSLAQGNFVFHIVTPLRTVSCKARHSVALSEWVASLETSINREKKASKEKKRQKSNQNTLARRSSHDILANINQLLVNINTVEALCKNQTAVETFTRWLADRKADVGNLNHFMFYQDNEKLKSMSGTLTDGLSPDSLVSKADRMFHQYFSESSENQLTGLSKDILHGIQVALQAPTAQLYKEVEAIVYPLIDKAFAEFKKSSHYEKLTKKLTQKTVMDHRDVSEFPPDCNQSFLLKAKGEKRTREIKLSKRTNMVTIGRDKSNFVVIEDSRVSRSHARVEYSATQCEYIDLGSSCGSKLNGRPVLRAKLQPGDFIEIGMSVLIFSVRKRRKSSIFQRLGIKS</sequence>
<dbReference type="GO" id="GO:0005096">
    <property type="term" value="F:GTPase activator activity"/>
    <property type="evidence" value="ECO:0007669"/>
    <property type="project" value="InterPro"/>
</dbReference>
<dbReference type="SUPFAM" id="SSF49879">
    <property type="entry name" value="SMAD/FHA domain"/>
    <property type="match status" value="1"/>
</dbReference>
<dbReference type="InterPro" id="IPR011993">
    <property type="entry name" value="PH-like_dom_sf"/>
</dbReference>
<dbReference type="SUPFAM" id="SSF48097">
    <property type="entry name" value="Regulator of G-protein signaling, RGS"/>
    <property type="match status" value="1"/>
</dbReference>
<protein>
    <submittedName>
        <fullName evidence="7">Uncharacterized protein</fullName>
    </submittedName>
</protein>
<feature type="domain" description="RGS" evidence="6">
    <location>
        <begin position="459"/>
        <end position="586"/>
    </location>
</feature>
<feature type="region of interest" description="Disordered" evidence="3">
    <location>
        <begin position="35"/>
        <end position="105"/>
    </location>
</feature>
<dbReference type="AlphaFoldDB" id="A0A7S2U2N2"/>
<dbReference type="PANTHER" id="PTHR23180:SF160">
    <property type="entry name" value="ADP-RIBOSYLATION FACTOR GTPASE-ACTIVATING PROTEIN EFFECTOR PROTEIN 1"/>
    <property type="match status" value="1"/>
</dbReference>
<dbReference type="Gene3D" id="1.10.167.10">
    <property type="entry name" value="Regulator of G-protein Signalling 4, domain 2"/>
    <property type="match status" value="1"/>
</dbReference>
<dbReference type="Pfam" id="PF00615">
    <property type="entry name" value="RGS"/>
    <property type="match status" value="1"/>
</dbReference>
<feature type="domain" description="FHA" evidence="5">
    <location>
        <begin position="633"/>
        <end position="682"/>
    </location>
</feature>
<feature type="compositionally biased region" description="Basic residues" evidence="3">
    <location>
        <begin position="57"/>
        <end position="71"/>
    </location>
</feature>
<evidence type="ECO:0000259" key="5">
    <source>
        <dbReference type="PROSITE" id="PS50006"/>
    </source>
</evidence>
<dbReference type="Pfam" id="PF00169">
    <property type="entry name" value="PH"/>
    <property type="match status" value="1"/>
</dbReference>
<dbReference type="EMBL" id="HBHP01035030">
    <property type="protein sequence ID" value="CAD9777536.1"/>
    <property type="molecule type" value="Transcribed_RNA"/>
</dbReference>
<dbReference type="CDD" id="cd00821">
    <property type="entry name" value="PH"/>
    <property type="match status" value="1"/>
</dbReference>
<evidence type="ECO:0000313" key="7">
    <source>
        <dbReference type="EMBL" id="CAD9777536.1"/>
    </source>
</evidence>
<dbReference type="InterPro" id="IPR045258">
    <property type="entry name" value="ACAP1/2/3-like"/>
</dbReference>
<dbReference type="PROSITE" id="PS50006">
    <property type="entry name" value="FHA_DOMAIN"/>
    <property type="match status" value="1"/>
</dbReference>
<dbReference type="PANTHER" id="PTHR23180">
    <property type="entry name" value="CENTAURIN/ARF"/>
    <property type="match status" value="1"/>
</dbReference>
<evidence type="ECO:0000256" key="1">
    <source>
        <dbReference type="ARBA" id="ARBA00022723"/>
    </source>
</evidence>